<dbReference type="SUPFAM" id="SSF69618">
    <property type="entry name" value="HemD-like"/>
    <property type="match status" value="1"/>
</dbReference>
<comment type="caution">
    <text evidence="2">The sequence shown here is derived from an EMBL/GenBank/DDBJ whole genome shotgun (WGS) entry which is preliminary data.</text>
</comment>
<dbReference type="GO" id="GO:0006780">
    <property type="term" value="P:uroporphyrinogen III biosynthetic process"/>
    <property type="evidence" value="ECO:0007669"/>
    <property type="project" value="InterPro"/>
</dbReference>
<accession>A0A9Q0AND9</accession>
<evidence type="ECO:0000259" key="1">
    <source>
        <dbReference type="Pfam" id="PF02602"/>
    </source>
</evidence>
<protein>
    <recommendedName>
        <fullName evidence="1">Tetrapyrrole biosynthesis uroporphyrinogen III synthase domain-containing protein</fullName>
    </recommendedName>
</protein>
<evidence type="ECO:0000313" key="3">
    <source>
        <dbReference type="Proteomes" id="UP000829685"/>
    </source>
</evidence>
<dbReference type="GO" id="GO:0005829">
    <property type="term" value="C:cytosol"/>
    <property type="evidence" value="ECO:0007669"/>
    <property type="project" value="TreeGrafter"/>
</dbReference>
<feature type="domain" description="Tetrapyrrole biosynthesis uroporphyrinogen III synthase" evidence="1">
    <location>
        <begin position="38"/>
        <end position="302"/>
    </location>
</feature>
<dbReference type="InterPro" id="IPR003754">
    <property type="entry name" value="4pyrrol_synth_uPrphyn_synth"/>
</dbReference>
<dbReference type="CDD" id="cd06578">
    <property type="entry name" value="HemD"/>
    <property type="match status" value="1"/>
</dbReference>
<dbReference type="GO" id="GO:0004852">
    <property type="term" value="F:uroporphyrinogen-III synthase activity"/>
    <property type="evidence" value="ECO:0007669"/>
    <property type="project" value="InterPro"/>
</dbReference>
<dbReference type="FunFam" id="3.40.50.10090:FF:000011">
    <property type="entry name" value="Uroporphyrinogen-III synthase (UroS), putative"/>
    <property type="match status" value="1"/>
</dbReference>
<keyword evidence="3" id="KW-1185">Reference proteome</keyword>
<evidence type="ECO:0000313" key="2">
    <source>
        <dbReference type="EMBL" id="KAI1863644.1"/>
    </source>
</evidence>
<organism evidence="2 3">
    <name type="scientific">Neoarthrinium moseri</name>
    <dbReference type="NCBI Taxonomy" id="1658444"/>
    <lineage>
        <taxon>Eukaryota</taxon>
        <taxon>Fungi</taxon>
        <taxon>Dikarya</taxon>
        <taxon>Ascomycota</taxon>
        <taxon>Pezizomycotina</taxon>
        <taxon>Sordariomycetes</taxon>
        <taxon>Xylariomycetidae</taxon>
        <taxon>Amphisphaeriales</taxon>
        <taxon>Apiosporaceae</taxon>
        <taxon>Neoarthrinium</taxon>
    </lineage>
</organism>
<dbReference type="EMBL" id="JAFIMR010000025">
    <property type="protein sequence ID" value="KAI1863644.1"/>
    <property type="molecule type" value="Genomic_DNA"/>
</dbReference>
<dbReference type="AlphaFoldDB" id="A0A9Q0AND9"/>
<sequence>MATPNPKQPVLLLKTKSSPSDTYEELFSTAAPPDGGPGFEPIFVPVLQHQFDEAGLGSFRALLRERRISNREDAAYGGLIFTSQRAVEAFAKLVEEGSGSPDDENASSWPHLQSIPLYTVGPATTRALRAIPQTPALQVFGEHTGNGDALAPFIQEHYGAWYAGRRTKPALLFLVGEKRRDIIPQFLMNPDLPVETRIRVDETVVYGTGVMESFPGDFAAVLRRTGDRTARWLVVFSPTGCEGMLRGLGMLDPETGKVGRVDKEHRTTFVAAIGPTTRGYLKKTFGFEPDVCAETPSPEGVLAGITQFRKTREGR</sequence>
<dbReference type="InterPro" id="IPR036108">
    <property type="entry name" value="4pyrrol_syn_uPrphyn_synt_sf"/>
</dbReference>
<dbReference type="PANTHER" id="PTHR12390">
    <property type="entry name" value="UROPORPHYRINOGEN III SYNTHASE"/>
    <property type="match status" value="1"/>
</dbReference>
<dbReference type="Proteomes" id="UP000829685">
    <property type="component" value="Unassembled WGS sequence"/>
</dbReference>
<name>A0A9Q0AND9_9PEZI</name>
<gene>
    <name evidence="2" type="ORF">JX265_008861</name>
</gene>
<dbReference type="InterPro" id="IPR039793">
    <property type="entry name" value="UROS/Hem4"/>
</dbReference>
<proteinExistence type="predicted"/>
<dbReference type="Pfam" id="PF02602">
    <property type="entry name" value="HEM4"/>
    <property type="match status" value="1"/>
</dbReference>
<reference evidence="2" key="1">
    <citation type="submission" date="2021-03" db="EMBL/GenBank/DDBJ databases">
        <title>Revisited historic fungal species revealed as producer of novel bioactive compounds through whole genome sequencing and comparative genomics.</title>
        <authorList>
            <person name="Vignolle G.A."/>
            <person name="Hochenegger N."/>
            <person name="Mach R.L."/>
            <person name="Mach-Aigner A.R."/>
            <person name="Javad Rahimi M."/>
            <person name="Salim K.A."/>
            <person name="Chan C.M."/>
            <person name="Lim L.B.L."/>
            <person name="Cai F."/>
            <person name="Druzhinina I.S."/>
            <person name="U'Ren J.M."/>
            <person name="Derntl C."/>
        </authorList>
    </citation>
    <scope>NUCLEOTIDE SEQUENCE</scope>
    <source>
        <strain evidence="2">TUCIM 5799</strain>
    </source>
</reference>
<dbReference type="PANTHER" id="PTHR12390:SF0">
    <property type="entry name" value="UROPORPHYRINOGEN-III SYNTHASE"/>
    <property type="match status" value="1"/>
</dbReference>
<dbReference type="Gene3D" id="3.40.50.10090">
    <property type="match status" value="2"/>
</dbReference>